<feature type="domain" description="F-box" evidence="1">
    <location>
        <begin position="21"/>
        <end position="68"/>
    </location>
</feature>
<evidence type="ECO:0000313" key="3">
    <source>
        <dbReference type="RefSeq" id="XP_026281386.1"/>
    </source>
</evidence>
<protein>
    <submittedName>
        <fullName evidence="3">Uncharacterized protein LOC113208553 isoform X1</fullName>
    </submittedName>
</protein>
<dbReference type="Proteomes" id="UP000504606">
    <property type="component" value="Unplaced"/>
</dbReference>
<sequence length="503" mass="55554">MTTKPSHVSNGAATAMDERGQMTLLLLPDVPLLRVLSLLSIKDLGSAGLAAARLGALTRAHSQLWRGEDLFESVEDVLALLPVAPPVDALEFSEVWWTLCDVSRVLIEGVGGLKLKVEVGRGWGDNRIELWTRSLIVDLVRQLRHLQVVDIQLGWLFGILQDATCLETLSVQDWWIGSQFIAAYIDSVCWPQSVVLPRLHSLCVMEVDRLNRDYKLDVQYSLWAFDSLLRAHGGQIRCLALLGSRELVSLVDSCTSNVVRMDLVADLDMISKLRRIWGLKELAIETGAPAPYARQGTNEEVENVLRSLPGPLRRLELAGWRDKTLEALAAGKLTDVQDLVLLSSVHAGHLSCLGSCLARLPRLRSLAVFDKLPAVEVLRGLTPATIPTLELLVVAEYQPKRDSDEGRSGAATWGSEEVTQLVAVLQDLVRRAPTSLHVVLRLELCDCEGEEPGSEALRGRLFFRHPEGETDCPLCADAAEAAGLRTFYSTRFPLTYVERVQVL</sequence>
<dbReference type="RefSeq" id="XP_026281386.1">
    <property type="nucleotide sequence ID" value="XM_026425601.2"/>
</dbReference>
<proteinExistence type="predicted"/>
<dbReference type="KEGG" id="foc:113208553"/>
<evidence type="ECO:0000313" key="2">
    <source>
        <dbReference type="Proteomes" id="UP000504606"/>
    </source>
</evidence>
<dbReference type="InterPro" id="IPR001810">
    <property type="entry name" value="F-box_dom"/>
</dbReference>
<dbReference type="PROSITE" id="PS50181">
    <property type="entry name" value="FBOX"/>
    <property type="match status" value="1"/>
</dbReference>
<name>A0A6J1SSA2_FRAOC</name>
<reference evidence="3" key="1">
    <citation type="submission" date="2025-08" db="UniProtKB">
        <authorList>
            <consortium name="RefSeq"/>
        </authorList>
    </citation>
    <scope>IDENTIFICATION</scope>
    <source>
        <tissue evidence="3">Whole organism</tissue>
    </source>
</reference>
<dbReference type="GeneID" id="113208553"/>
<evidence type="ECO:0000259" key="1">
    <source>
        <dbReference type="PROSITE" id="PS50181"/>
    </source>
</evidence>
<keyword evidence="2" id="KW-1185">Reference proteome</keyword>
<dbReference type="AlphaFoldDB" id="A0A6J1SSA2"/>
<organism evidence="2 3">
    <name type="scientific">Frankliniella occidentalis</name>
    <name type="common">Western flower thrips</name>
    <name type="synonym">Euthrips occidentalis</name>
    <dbReference type="NCBI Taxonomy" id="133901"/>
    <lineage>
        <taxon>Eukaryota</taxon>
        <taxon>Metazoa</taxon>
        <taxon>Ecdysozoa</taxon>
        <taxon>Arthropoda</taxon>
        <taxon>Hexapoda</taxon>
        <taxon>Insecta</taxon>
        <taxon>Pterygota</taxon>
        <taxon>Neoptera</taxon>
        <taxon>Paraneoptera</taxon>
        <taxon>Thysanoptera</taxon>
        <taxon>Terebrantia</taxon>
        <taxon>Thripoidea</taxon>
        <taxon>Thripidae</taxon>
        <taxon>Frankliniella</taxon>
    </lineage>
</organism>
<accession>A0A6J1SSA2</accession>
<gene>
    <name evidence="3" type="primary">LOC113208553</name>
</gene>